<evidence type="ECO:0000256" key="1">
    <source>
        <dbReference type="SAM" id="MobiDB-lite"/>
    </source>
</evidence>
<sequence>MSKHERQHSVSNTINTPVSNESPMREAKRARL</sequence>
<dbReference type="Proteomes" id="UP000663848">
    <property type="component" value="Unassembled WGS sequence"/>
</dbReference>
<feature type="compositionally biased region" description="Basic and acidic residues" evidence="1">
    <location>
        <begin position="23"/>
        <end position="32"/>
    </location>
</feature>
<dbReference type="EMBL" id="CAJOBR010091797">
    <property type="protein sequence ID" value="CAF5141940.1"/>
    <property type="molecule type" value="Genomic_DNA"/>
</dbReference>
<comment type="caution">
    <text evidence="3">The sequence shown here is derived from an EMBL/GenBank/DDBJ whole genome shotgun (WGS) entry which is preliminary data.</text>
</comment>
<organism evidence="3 4">
    <name type="scientific">Rotaria socialis</name>
    <dbReference type="NCBI Taxonomy" id="392032"/>
    <lineage>
        <taxon>Eukaryota</taxon>
        <taxon>Metazoa</taxon>
        <taxon>Spiralia</taxon>
        <taxon>Gnathifera</taxon>
        <taxon>Rotifera</taxon>
        <taxon>Eurotatoria</taxon>
        <taxon>Bdelloidea</taxon>
        <taxon>Philodinida</taxon>
        <taxon>Philodinidae</taxon>
        <taxon>Rotaria</taxon>
    </lineage>
</organism>
<evidence type="ECO:0000313" key="2">
    <source>
        <dbReference type="EMBL" id="CAF5094950.1"/>
    </source>
</evidence>
<feature type="compositionally biased region" description="Polar residues" evidence="1">
    <location>
        <begin position="9"/>
        <end position="22"/>
    </location>
</feature>
<feature type="non-terminal residue" evidence="3">
    <location>
        <position position="32"/>
    </location>
</feature>
<evidence type="ECO:0000313" key="4">
    <source>
        <dbReference type="Proteomes" id="UP000663848"/>
    </source>
</evidence>
<name>A0A822GBH6_9BILA</name>
<dbReference type="EMBL" id="CAJOBR010069395">
    <property type="protein sequence ID" value="CAF5094950.1"/>
    <property type="molecule type" value="Genomic_DNA"/>
</dbReference>
<feature type="region of interest" description="Disordered" evidence="1">
    <location>
        <begin position="1"/>
        <end position="32"/>
    </location>
</feature>
<reference evidence="3" key="1">
    <citation type="submission" date="2021-02" db="EMBL/GenBank/DDBJ databases">
        <authorList>
            <person name="Nowell W R."/>
        </authorList>
    </citation>
    <scope>NUCLEOTIDE SEQUENCE</scope>
</reference>
<dbReference type="AlphaFoldDB" id="A0A822GBH6"/>
<evidence type="ECO:0000313" key="3">
    <source>
        <dbReference type="EMBL" id="CAF5141940.1"/>
    </source>
</evidence>
<protein>
    <submittedName>
        <fullName evidence="3">Uncharacterized protein</fullName>
    </submittedName>
</protein>
<accession>A0A822GBH6</accession>
<proteinExistence type="predicted"/>
<gene>
    <name evidence="2" type="ORF">QYT958_LOCUS44530</name>
    <name evidence="3" type="ORF">QYT958_LOCUS47768</name>
</gene>